<protein>
    <recommendedName>
        <fullName evidence="4">F-box domain-containing protein</fullName>
    </recommendedName>
</protein>
<dbReference type="GeneID" id="54562084"/>
<dbReference type="EMBL" id="ML993618">
    <property type="protein sequence ID" value="KAF2161574.1"/>
    <property type="molecule type" value="Genomic_DNA"/>
</dbReference>
<keyword evidence="3" id="KW-1185">Reference proteome</keyword>
<dbReference type="RefSeq" id="XP_033662463.1">
    <property type="nucleotide sequence ID" value="XM_033808812.1"/>
</dbReference>
<proteinExistence type="predicted"/>
<organism evidence="2 3">
    <name type="scientific">Zasmidium cellare ATCC 36951</name>
    <dbReference type="NCBI Taxonomy" id="1080233"/>
    <lineage>
        <taxon>Eukaryota</taxon>
        <taxon>Fungi</taxon>
        <taxon>Dikarya</taxon>
        <taxon>Ascomycota</taxon>
        <taxon>Pezizomycotina</taxon>
        <taxon>Dothideomycetes</taxon>
        <taxon>Dothideomycetidae</taxon>
        <taxon>Mycosphaerellales</taxon>
        <taxon>Mycosphaerellaceae</taxon>
        <taxon>Zasmidium</taxon>
    </lineage>
</organism>
<evidence type="ECO:0000313" key="3">
    <source>
        <dbReference type="Proteomes" id="UP000799537"/>
    </source>
</evidence>
<name>A0A6A6C394_ZASCE</name>
<feature type="region of interest" description="Disordered" evidence="1">
    <location>
        <begin position="56"/>
        <end position="89"/>
    </location>
</feature>
<evidence type="ECO:0000256" key="1">
    <source>
        <dbReference type="SAM" id="MobiDB-lite"/>
    </source>
</evidence>
<evidence type="ECO:0000313" key="2">
    <source>
        <dbReference type="EMBL" id="KAF2161574.1"/>
    </source>
</evidence>
<dbReference type="Proteomes" id="UP000799537">
    <property type="component" value="Unassembled WGS sequence"/>
</dbReference>
<dbReference type="AlphaFoldDB" id="A0A6A6C394"/>
<gene>
    <name evidence="2" type="ORF">M409DRAFT_27969</name>
</gene>
<accession>A0A6A6C394</accession>
<sequence>MNTSDGEILEQICQTAFMKDFQVPHFDVVDRHYDYKKLEWICRDTFNEDFEIPSFDLETPRSTPEPTMKASRAGADVDTTKPNPEEAQYTTPLFTLPPELRLQIYTYILSPLRVSPTITTCRFPLIQTCRLIRYEAKTVYFARLDEIDREARKRYQERVVRFERGVDGEEIRAGDRMIQSWVLMRDVVRLTGEMRGASFGQGGEEKESDERGGEGRSVLRDVVREWVVIVVVDWVLWEVLGIC</sequence>
<evidence type="ECO:0008006" key="4">
    <source>
        <dbReference type="Google" id="ProtNLM"/>
    </source>
</evidence>
<reference evidence="2" key="1">
    <citation type="journal article" date="2020" name="Stud. Mycol.">
        <title>101 Dothideomycetes genomes: a test case for predicting lifestyles and emergence of pathogens.</title>
        <authorList>
            <person name="Haridas S."/>
            <person name="Albert R."/>
            <person name="Binder M."/>
            <person name="Bloem J."/>
            <person name="Labutti K."/>
            <person name="Salamov A."/>
            <person name="Andreopoulos B."/>
            <person name="Baker S."/>
            <person name="Barry K."/>
            <person name="Bills G."/>
            <person name="Bluhm B."/>
            <person name="Cannon C."/>
            <person name="Castanera R."/>
            <person name="Culley D."/>
            <person name="Daum C."/>
            <person name="Ezra D."/>
            <person name="Gonzalez J."/>
            <person name="Henrissat B."/>
            <person name="Kuo A."/>
            <person name="Liang C."/>
            <person name="Lipzen A."/>
            <person name="Lutzoni F."/>
            <person name="Magnuson J."/>
            <person name="Mondo S."/>
            <person name="Nolan M."/>
            <person name="Ohm R."/>
            <person name="Pangilinan J."/>
            <person name="Park H.-J."/>
            <person name="Ramirez L."/>
            <person name="Alfaro M."/>
            <person name="Sun H."/>
            <person name="Tritt A."/>
            <person name="Yoshinaga Y."/>
            <person name="Zwiers L.-H."/>
            <person name="Turgeon B."/>
            <person name="Goodwin S."/>
            <person name="Spatafora J."/>
            <person name="Crous P."/>
            <person name="Grigoriev I."/>
        </authorList>
    </citation>
    <scope>NUCLEOTIDE SEQUENCE</scope>
    <source>
        <strain evidence="2">ATCC 36951</strain>
    </source>
</reference>